<reference evidence="1 2" key="1">
    <citation type="submission" date="2019-03" db="EMBL/GenBank/DDBJ databases">
        <title>Genomic Encyclopedia of Type Strains, Phase III (KMG-III): the genomes of soil and plant-associated and newly described type strains.</title>
        <authorList>
            <person name="Whitman W."/>
        </authorList>
    </citation>
    <scope>NUCLEOTIDE SEQUENCE [LARGE SCALE GENOMIC DNA]</scope>
    <source>
        <strain evidence="1 2">VKMAc-2574</strain>
    </source>
</reference>
<comment type="caution">
    <text evidence="1">The sequence shown here is derived from an EMBL/GenBank/DDBJ whole genome shotgun (WGS) entry which is preliminary data.</text>
</comment>
<proteinExistence type="predicted"/>
<dbReference type="EMBL" id="SODU01000001">
    <property type="protein sequence ID" value="TDW95383.1"/>
    <property type="molecule type" value="Genomic_DNA"/>
</dbReference>
<organism evidence="1 2">
    <name type="scientific">Kribbella pratensis</name>
    <dbReference type="NCBI Taxonomy" id="2512112"/>
    <lineage>
        <taxon>Bacteria</taxon>
        <taxon>Bacillati</taxon>
        <taxon>Actinomycetota</taxon>
        <taxon>Actinomycetes</taxon>
        <taxon>Propionibacteriales</taxon>
        <taxon>Kribbellaceae</taxon>
        <taxon>Kribbella</taxon>
    </lineage>
</organism>
<gene>
    <name evidence="1" type="ORF">EV137_2719</name>
</gene>
<dbReference type="Proteomes" id="UP000295060">
    <property type="component" value="Unassembled WGS sequence"/>
</dbReference>
<accession>A0ABY2FQI0</accession>
<sequence>MLSEGAQPMRPRQSKVELYAGLRRDSQAGLSNRALERKYGVGWRTVRQAPSSAWPPPRQPYAPRRSKLDPFKALRTWRMRICVLVAIGVLCSACGNQVPTSHSAAEVTDCVVLERLNAPAYSLAFDKVKDALWFPVMEIGGKSGLHRYDLATGQQRQYPLPDSGDNGLVATTAITSDGAVWVNLPYAVARWDPIRETITTTSISADAEGRLPGAVDTAQPLAGTWISTLIADGDGVLIARLNVPYLQRVSSDGTTARAFDLPNGYEGTKRIARMGSALIVAPGWLSNESATDVIAIASSTTKHTDIIPLNGLFDLGGTIAALTQNGLVKADTGEPLSTALVPDPSAHALLAHNGEAEVAYSPSRHTLERAVGTEVATLQLNSREAPAAGGTGTAVKAWEGVTALAPGPDATVFALRANGTELCEWRSG</sequence>
<protein>
    <submittedName>
        <fullName evidence="1">Uncharacterized protein</fullName>
    </submittedName>
</protein>
<evidence type="ECO:0000313" key="1">
    <source>
        <dbReference type="EMBL" id="TDW95383.1"/>
    </source>
</evidence>
<keyword evidence="2" id="KW-1185">Reference proteome</keyword>
<name>A0ABY2FQI0_9ACTN</name>
<dbReference type="SUPFAM" id="SSF63829">
    <property type="entry name" value="Calcium-dependent phosphotriesterase"/>
    <property type="match status" value="1"/>
</dbReference>
<evidence type="ECO:0000313" key="2">
    <source>
        <dbReference type="Proteomes" id="UP000295060"/>
    </source>
</evidence>